<feature type="region of interest" description="Disordered" evidence="2">
    <location>
        <begin position="1"/>
        <end position="27"/>
    </location>
</feature>
<dbReference type="InterPro" id="IPR011990">
    <property type="entry name" value="TPR-like_helical_dom_sf"/>
</dbReference>
<dbReference type="Pfam" id="PF08238">
    <property type="entry name" value="Sel1"/>
    <property type="match status" value="3"/>
</dbReference>
<dbReference type="RefSeq" id="WP_330195440.1">
    <property type="nucleotide sequence ID" value="NZ_JAZDRO010000001.1"/>
</dbReference>
<evidence type="ECO:0000259" key="3">
    <source>
        <dbReference type="Pfam" id="PF01471"/>
    </source>
</evidence>
<dbReference type="InterPro" id="IPR036365">
    <property type="entry name" value="PGBD-like_sf"/>
</dbReference>
<feature type="region of interest" description="Disordered" evidence="2">
    <location>
        <begin position="770"/>
        <end position="789"/>
    </location>
</feature>
<dbReference type="SUPFAM" id="SSF81901">
    <property type="entry name" value="HCP-like"/>
    <property type="match status" value="1"/>
</dbReference>
<evidence type="ECO:0000256" key="1">
    <source>
        <dbReference type="SAM" id="Coils"/>
    </source>
</evidence>
<keyword evidence="5" id="KW-1185">Reference proteome</keyword>
<evidence type="ECO:0000313" key="5">
    <source>
        <dbReference type="Proteomes" id="UP001310692"/>
    </source>
</evidence>
<feature type="region of interest" description="Disordered" evidence="2">
    <location>
        <begin position="41"/>
        <end position="72"/>
    </location>
</feature>
<dbReference type="Proteomes" id="UP001310692">
    <property type="component" value="Unassembled WGS sequence"/>
</dbReference>
<feature type="coiled-coil region" evidence="1">
    <location>
        <begin position="430"/>
        <end position="489"/>
    </location>
</feature>
<sequence length="1065" mass="114141">MSSGAPWSVKGIDPRARSRAKSAARREGMTLGEWLNRVILDDGSPEADPDNPRWERNLEGFPGFGHTAQDPGEDALRGMVERLTERIESSEEKSTSTLMNVGQSVAALARRLESTSGRFSNETQETRAAIERAQKSAETLAQRVKSLEEAEGAMSPETVKAFETAFGKLASRLYQTETETGLRLDETEGLARKAAEAAESATKTLTQRLAEIEHRTASVGQDAQRTADRDRKTGEALYGLHGALERLRRRVDAAENLTNDAAGALDEAMARLDTRLRQLEARALTNSGGDFDRRFDELSNDLARIVADTRAQFARELESVASESRVERLEKALQSAERRLAGAETGHSESLSRIGMEITRLARVMDDRFAELERKTGESARDARAERDMDRRLDQVREENRSSVKRIGEEVARLGQSLADRVSQAENRSAEAVEAASQRMAAAVEQLKAQPAREDDLAERLRQSEERTAQRIEAALSGVQERLSAARAETEEALSPVQRAMNALADRLEAIETRNAPEAASPKAAETPAPAPVEDLPDFDTPLQPPPEAETPVGFDIEDEDDDPFIVSESAAPASEHPRAELSQPRQPQPRQPQARAQAVRDEQIQPVAEARAQYRRPQAEQQRPSARIGATADADFLAEARRRAGYETGHPAYGQPAASGGRGRNLVIAMSVLGFIAIAMAAGVLIFDGMSRSGEPAEAIDVSALDPLSGQTAQTGEPDTTPPATTGTSSPDAATDPALAAPEEINAGGAADTAPAQSADASPVIETPPAATAEDAPSNQSASLDVPPARSVTMQDAAAAGDPVARYLLGMERLASGDAEGAAVLIRRAAEQGVPAAQYRYSKLLERGEGVPADLEAARRFTQQAADAGHRRAMHNLGIMYATGSGAPQDYTQAAHWFEEAALMGLGDSQFNLALLFEQGLGVEQSPGDAYAWYSIAAAGGDDGSRTRAQTLAPTLDPATRSQADAVVASFTPRPMDAEINGDYAPRNWTETAAAAPAGPPVNLVRRAQSLLTSLGYDPGPVDGQPGPATREAIVAFQESEGLSPNGRIDSALIDRLERSTPRR</sequence>
<protein>
    <submittedName>
        <fullName evidence="4">Peptidoglycan-binding protein</fullName>
    </submittedName>
</protein>
<dbReference type="InterPro" id="IPR002477">
    <property type="entry name" value="Peptidoglycan-bd-like"/>
</dbReference>
<name>A0ABU7LWH9_9PROT</name>
<dbReference type="PANTHER" id="PTHR43628:SF1">
    <property type="entry name" value="CHITIN SYNTHASE REGULATORY FACTOR 2-RELATED"/>
    <property type="match status" value="1"/>
</dbReference>
<reference evidence="4 5" key="1">
    <citation type="submission" date="2024-01" db="EMBL/GenBank/DDBJ databases">
        <title>Hyphobacterium bacterium isolated from marine sediment.</title>
        <authorList>
            <person name="Zhao S."/>
        </authorList>
    </citation>
    <scope>NUCLEOTIDE SEQUENCE [LARGE SCALE GENOMIC DNA]</scope>
    <source>
        <strain evidence="4 5">Y60-23</strain>
    </source>
</reference>
<dbReference type="Pfam" id="PF01471">
    <property type="entry name" value="PG_binding_1"/>
    <property type="match status" value="1"/>
</dbReference>
<accession>A0ABU7LWH9</accession>
<comment type="caution">
    <text evidence="4">The sequence shown here is derived from an EMBL/GenBank/DDBJ whole genome shotgun (WGS) entry which is preliminary data.</text>
</comment>
<dbReference type="SUPFAM" id="SSF47090">
    <property type="entry name" value="PGBD-like"/>
    <property type="match status" value="1"/>
</dbReference>
<dbReference type="InterPro" id="IPR036366">
    <property type="entry name" value="PGBDSf"/>
</dbReference>
<dbReference type="SMART" id="SM00671">
    <property type="entry name" value="SEL1"/>
    <property type="match status" value="4"/>
</dbReference>
<feature type="compositionally biased region" description="Basic and acidic residues" evidence="2">
    <location>
        <begin position="1054"/>
        <end position="1065"/>
    </location>
</feature>
<feature type="region of interest" description="Disordered" evidence="2">
    <location>
        <begin position="512"/>
        <end position="631"/>
    </location>
</feature>
<evidence type="ECO:0000313" key="4">
    <source>
        <dbReference type="EMBL" id="MEE2565911.1"/>
    </source>
</evidence>
<dbReference type="PANTHER" id="PTHR43628">
    <property type="entry name" value="ACTIVATOR OF C KINASE PROTEIN 1-RELATED"/>
    <property type="match status" value="1"/>
</dbReference>
<dbReference type="EMBL" id="JAZDRO010000001">
    <property type="protein sequence ID" value="MEE2565911.1"/>
    <property type="molecule type" value="Genomic_DNA"/>
</dbReference>
<feature type="coiled-coil region" evidence="1">
    <location>
        <begin position="319"/>
        <end position="346"/>
    </location>
</feature>
<feature type="region of interest" description="Disordered" evidence="2">
    <location>
        <begin position="1039"/>
        <end position="1065"/>
    </location>
</feature>
<dbReference type="InterPro" id="IPR052945">
    <property type="entry name" value="Mitotic_Regulator"/>
</dbReference>
<proteinExistence type="predicted"/>
<feature type="region of interest" description="Disordered" evidence="2">
    <location>
        <begin position="710"/>
        <end position="737"/>
    </location>
</feature>
<gene>
    <name evidence="4" type="ORF">V0U35_04400</name>
</gene>
<feature type="domain" description="Peptidoglycan binding-like" evidence="3">
    <location>
        <begin position="1005"/>
        <end position="1058"/>
    </location>
</feature>
<feature type="compositionally biased region" description="Low complexity" evidence="2">
    <location>
        <begin position="716"/>
        <end position="737"/>
    </location>
</feature>
<feature type="coiled-coil region" evidence="1">
    <location>
        <begin position="244"/>
        <end position="282"/>
    </location>
</feature>
<dbReference type="Gene3D" id="1.25.40.10">
    <property type="entry name" value="Tetratricopeptide repeat domain"/>
    <property type="match status" value="1"/>
</dbReference>
<organism evidence="4 5">
    <name type="scientific">Hyphobacterium marinum</name>
    <dbReference type="NCBI Taxonomy" id="3116574"/>
    <lineage>
        <taxon>Bacteria</taxon>
        <taxon>Pseudomonadati</taxon>
        <taxon>Pseudomonadota</taxon>
        <taxon>Alphaproteobacteria</taxon>
        <taxon>Maricaulales</taxon>
        <taxon>Maricaulaceae</taxon>
        <taxon>Hyphobacterium</taxon>
    </lineage>
</organism>
<dbReference type="Gene3D" id="1.10.101.10">
    <property type="entry name" value="PGBD-like superfamily/PGBD"/>
    <property type="match status" value="1"/>
</dbReference>
<keyword evidence="1" id="KW-0175">Coiled coil</keyword>
<dbReference type="InterPro" id="IPR006597">
    <property type="entry name" value="Sel1-like"/>
</dbReference>
<evidence type="ECO:0000256" key="2">
    <source>
        <dbReference type="SAM" id="MobiDB-lite"/>
    </source>
</evidence>